<reference evidence="4" key="1">
    <citation type="submission" date="2022-05" db="EMBL/GenBank/DDBJ databases">
        <title>An RpoN-dependent PEP-CTERM gene is involved in floc formation of an Aquincola tertiaricarbonis strain.</title>
        <authorList>
            <person name="Qiu D."/>
            <person name="Xia M."/>
        </authorList>
    </citation>
    <scope>NUCLEOTIDE SEQUENCE</scope>
    <source>
        <strain evidence="4">RN12</strain>
    </source>
</reference>
<keyword evidence="2" id="KW-0012">Acyltransferase</keyword>
<dbReference type="Pfam" id="PF13508">
    <property type="entry name" value="Acetyltransf_7"/>
    <property type="match status" value="1"/>
</dbReference>
<gene>
    <name evidence="4" type="ORF">MW290_10160</name>
</gene>
<dbReference type="Proteomes" id="UP001056201">
    <property type="component" value="Chromosome 1"/>
</dbReference>
<evidence type="ECO:0000259" key="3">
    <source>
        <dbReference type="PROSITE" id="PS51186"/>
    </source>
</evidence>
<dbReference type="CDD" id="cd04301">
    <property type="entry name" value="NAT_SF"/>
    <property type="match status" value="1"/>
</dbReference>
<dbReference type="InterPro" id="IPR000182">
    <property type="entry name" value="GNAT_dom"/>
</dbReference>
<dbReference type="EMBL" id="CP097635">
    <property type="protein sequence ID" value="URI08424.1"/>
    <property type="molecule type" value="Genomic_DNA"/>
</dbReference>
<sequence>MLLVPSEAADAEALATLRVAAMRPSLERIGRFDEQRARQRLLADFDPTLTRWIVAGGERVGFLVLRPQPDAWLLDHLYLQPGRQGQGIGTVVMQQVLAEVDAAGAALRVGALRGSDANRFYQRHGFVRVEEGEHDVYYRRGSAAGA</sequence>
<protein>
    <submittedName>
        <fullName evidence="4">GNAT family N-acetyltransferase</fullName>
    </submittedName>
</protein>
<keyword evidence="1" id="KW-0808">Transferase</keyword>
<dbReference type="PANTHER" id="PTHR43877">
    <property type="entry name" value="AMINOALKYLPHOSPHONATE N-ACETYLTRANSFERASE-RELATED-RELATED"/>
    <property type="match status" value="1"/>
</dbReference>
<dbReference type="InterPro" id="IPR016181">
    <property type="entry name" value="Acyl_CoA_acyltransferase"/>
</dbReference>
<evidence type="ECO:0000313" key="4">
    <source>
        <dbReference type="EMBL" id="URI08424.1"/>
    </source>
</evidence>
<dbReference type="PANTHER" id="PTHR43877:SF1">
    <property type="entry name" value="ACETYLTRANSFERASE"/>
    <property type="match status" value="1"/>
</dbReference>
<proteinExistence type="predicted"/>
<dbReference type="InterPro" id="IPR050832">
    <property type="entry name" value="Bact_Acetyltransf"/>
</dbReference>
<organism evidence="4 5">
    <name type="scientific">Aquincola tertiaricarbonis</name>
    <dbReference type="NCBI Taxonomy" id="391953"/>
    <lineage>
        <taxon>Bacteria</taxon>
        <taxon>Pseudomonadati</taxon>
        <taxon>Pseudomonadota</taxon>
        <taxon>Betaproteobacteria</taxon>
        <taxon>Burkholderiales</taxon>
        <taxon>Sphaerotilaceae</taxon>
        <taxon>Aquincola</taxon>
    </lineage>
</organism>
<dbReference type="Gene3D" id="3.40.630.30">
    <property type="match status" value="1"/>
</dbReference>
<dbReference type="PROSITE" id="PS51186">
    <property type="entry name" value="GNAT"/>
    <property type="match status" value="1"/>
</dbReference>
<accession>A0ABY4S7K2</accession>
<evidence type="ECO:0000256" key="2">
    <source>
        <dbReference type="ARBA" id="ARBA00023315"/>
    </source>
</evidence>
<feature type="domain" description="N-acetyltransferase" evidence="3">
    <location>
        <begin position="1"/>
        <end position="146"/>
    </location>
</feature>
<evidence type="ECO:0000256" key="1">
    <source>
        <dbReference type="ARBA" id="ARBA00022679"/>
    </source>
</evidence>
<dbReference type="SUPFAM" id="SSF55729">
    <property type="entry name" value="Acyl-CoA N-acyltransferases (Nat)"/>
    <property type="match status" value="1"/>
</dbReference>
<keyword evidence="5" id="KW-1185">Reference proteome</keyword>
<name>A0ABY4S7K2_AQUTE</name>
<evidence type="ECO:0000313" key="5">
    <source>
        <dbReference type="Proteomes" id="UP001056201"/>
    </source>
</evidence>